<name>A0AA36GJJ2_CYLNA</name>
<comment type="caution">
    <text evidence="1">The sequence shown here is derived from an EMBL/GenBank/DDBJ whole genome shotgun (WGS) entry which is preliminary data.</text>
</comment>
<evidence type="ECO:0000313" key="1">
    <source>
        <dbReference type="EMBL" id="CAJ0592358.1"/>
    </source>
</evidence>
<feature type="non-terminal residue" evidence="1">
    <location>
        <position position="1"/>
    </location>
</feature>
<evidence type="ECO:0000313" key="2">
    <source>
        <dbReference type="Proteomes" id="UP001176961"/>
    </source>
</evidence>
<protein>
    <submittedName>
        <fullName evidence="1">Uncharacterized protein</fullName>
    </submittedName>
</protein>
<dbReference type="EMBL" id="CATQJL010000093">
    <property type="protein sequence ID" value="CAJ0592358.1"/>
    <property type="molecule type" value="Genomic_DNA"/>
</dbReference>
<dbReference type="Proteomes" id="UP001176961">
    <property type="component" value="Unassembled WGS sequence"/>
</dbReference>
<reference evidence="1" key="1">
    <citation type="submission" date="2023-07" db="EMBL/GenBank/DDBJ databases">
        <authorList>
            <consortium name="CYATHOMIX"/>
        </authorList>
    </citation>
    <scope>NUCLEOTIDE SEQUENCE</scope>
    <source>
        <strain evidence="1">N/A</strain>
    </source>
</reference>
<keyword evidence="2" id="KW-1185">Reference proteome</keyword>
<proteinExistence type="predicted"/>
<gene>
    <name evidence="1" type="ORF">CYNAS_LOCUS4341</name>
</gene>
<feature type="non-terminal residue" evidence="1">
    <location>
        <position position="58"/>
    </location>
</feature>
<sequence>SSGINAEYLPWPNSSTTPCRGRCRRSWPTCRSASRSATTNWPSWKRWLPNSNRVATRA</sequence>
<organism evidence="1 2">
    <name type="scientific">Cylicocyclus nassatus</name>
    <name type="common">Nematode worm</name>
    <dbReference type="NCBI Taxonomy" id="53992"/>
    <lineage>
        <taxon>Eukaryota</taxon>
        <taxon>Metazoa</taxon>
        <taxon>Ecdysozoa</taxon>
        <taxon>Nematoda</taxon>
        <taxon>Chromadorea</taxon>
        <taxon>Rhabditida</taxon>
        <taxon>Rhabditina</taxon>
        <taxon>Rhabditomorpha</taxon>
        <taxon>Strongyloidea</taxon>
        <taxon>Strongylidae</taxon>
        <taxon>Cylicocyclus</taxon>
    </lineage>
</organism>
<accession>A0AA36GJJ2</accession>
<dbReference type="AlphaFoldDB" id="A0AA36GJJ2"/>